<feature type="domain" description="DUF397" evidence="2">
    <location>
        <begin position="11"/>
        <end position="62"/>
    </location>
</feature>
<dbReference type="InterPro" id="IPR007278">
    <property type="entry name" value="DUF397"/>
</dbReference>
<feature type="compositionally biased region" description="Polar residues" evidence="1">
    <location>
        <begin position="80"/>
        <end position="96"/>
    </location>
</feature>
<feature type="region of interest" description="Disordered" evidence="1">
    <location>
        <begin position="77"/>
        <end position="105"/>
    </location>
</feature>
<proteinExistence type="predicted"/>
<gene>
    <name evidence="3" type="ORF">JM949_12710</name>
</gene>
<evidence type="ECO:0000256" key="1">
    <source>
        <dbReference type="SAM" id="MobiDB-lite"/>
    </source>
</evidence>
<evidence type="ECO:0000313" key="4">
    <source>
        <dbReference type="Proteomes" id="UP000622245"/>
    </source>
</evidence>
<comment type="caution">
    <text evidence="3">The sequence shown here is derived from an EMBL/GenBank/DDBJ whole genome shotgun (WGS) entry which is preliminary data.</text>
</comment>
<organism evidence="3 4">
    <name type="scientific">Micromonospora tarensis</name>
    <dbReference type="NCBI Taxonomy" id="2806100"/>
    <lineage>
        <taxon>Bacteria</taxon>
        <taxon>Bacillati</taxon>
        <taxon>Actinomycetota</taxon>
        <taxon>Actinomycetes</taxon>
        <taxon>Micromonosporales</taxon>
        <taxon>Micromonosporaceae</taxon>
        <taxon>Micromonospora</taxon>
    </lineage>
</organism>
<dbReference type="RefSeq" id="WP_203148666.1">
    <property type="nucleotide sequence ID" value="NZ_JAEVHL010000048.1"/>
</dbReference>
<accession>A0ABS1YFV1</accession>
<sequence>MPEYRDDRSPNWIKSSRSTLTQECIEVTRSQDHHLVRDSKDPGGPILTFPQSSWKVFISNVRSGFYKTRTGMLREARPQVASSSVSVDHQSATTRSPLIGGSAGSSEVVDEPDFLPRLVGSQAPSGVRICRKPVALLAVVGFQLPSLPLHQQ</sequence>
<reference evidence="3 4" key="1">
    <citation type="submission" date="2021-01" db="EMBL/GenBank/DDBJ databases">
        <title>Draft genome sequence of Micromonospora sp. strain STR1s_6.</title>
        <authorList>
            <person name="Karlyshev A."/>
            <person name="Jawad R."/>
        </authorList>
    </citation>
    <scope>NUCLEOTIDE SEQUENCE [LARGE SCALE GENOMIC DNA]</scope>
    <source>
        <strain evidence="3 4">STR1S-6</strain>
    </source>
</reference>
<evidence type="ECO:0000259" key="2">
    <source>
        <dbReference type="Pfam" id="PF04149"/>
    </source>
</evidence>
<keyword evidence="4" id="KW-1185">Reference proteome</keyword>
<dbReference type="Pfam" id="PF04149">
    <property type="entry name" value="DUF397"/>
    <property type="match status" value="1"/>
</dbReference>
<evidence type="ECO:0000313" key="3">
    <source>
        <dbReference type="EMBL" id="MBM0276242.1"/>
    </source>
</evidence>
<dbReference type="EMBL" id="JAEVHL010000048">
    <property type="protein sequence ID" value="MBM0276242.1"/>
    <property type="molecule type" value="Genomic_DNA"/>
</dbReference>
<name>A0ABS1YFV1_9ACTN</name>
<dbReference type="Proteomes" id="UP000622245">
    <property type="component" value="Unassembled WGS sequence"/>
</dbReference>
<protein>
    <submittedName>
        <fullName evidence="3">DUF397 domain-containing protein</fullName>
    </submittedName>
</protein>